<dbReference type="SMART" id="SM00448">
    <property type="entry name" value="REC"/>
    <property type="match status" value="1"/>
</dbReference>
<dbReference type="PANTHER" id="PTHR43065">
    <property type="entry name" value="SENSOR HISTIDINE KINASE"/>
    <property type="match status" value="1"/>
</dbReference>
<evidence type="ECO:0000256" key="8">
    <source>
        <dbReference type="ARBA" id="ARBA00023136"/>
    </source>
</evidence>
<dbReference type="InterPro" id="IPR001789">
    <property type="entry name" value="Sig_transdc_resp-reg_receiver"/>
</dbReference>
<dbReference type="EMBL" id="PGXC01000019">
    <property type="protein sequence ID" value="PKK89383.1"/>
    <property type="molecule type" value="Genomic_DNA"/>
</dbReference>
<accession>A0A2N1PM15</accession>
<feature type="domain" description="PAS" evidence="13">
    <location>
        <begin position="394"/>
        <end position="440"/>
    </location>
</feature>
<dbReference type="InterPro" id="IPR036097">
    <property type="entry name" value="HisK_dim/P_sf"/>
</dbReference>
<dbReference type="SMART" id="SM00388">
    <property type="entry name" value="HisKA"/>
    <property type="match status" value="1"/>
</dbReference>
<dbReference type="PROSITE" id="PS50109">
    <property type="entry name" value="HIS_KIN"/>
    <property type="match status" value="1"/>
</dbReference>
<reference evidence="15 16" key="1">
    <citation type="journal article" date="2017" name="ISME J.">
        <title>Potential for microbial H2 and metal transformations associated with novel bacteria and archaea in deep terrestrial subsurface sediments.</title>
        <authorList>
            <person name="Hernsdorf A.W."/>
            <person name="Amano Y."/>
            <person name="Miyakawa K."/>
            <person name="Ise K."/>
            <person name="Suzuki Y."/>
            <person name="Anantharaman K."/>
            <person name="Probst A."/>
            <person name="Burstein D."/>
            <person name="Thomas B.C."/>
            <person name="Banfield J.F."/>
        </authorList>
    </citation>
    <scope>NUCLEOTIDE SEQUENCE [LARGE SCALE GENOMIC DNA]</scope>
    <source>
        <strain evidence="15">HGW-Wallbacteria-1</strain>
    </source>
</reference>
<dbReference type="SUPFAM" id="SSF55785">
    <property type="entry name" value="PYP-like sensor domain (PAS domain)"/>
    <property type="match status" value="2"/>
</dbReference>
<dbReference type="CDD" id="cd00156">
    <property type="entry name" value="REC"/>
    <property type="match status" value="1"/>
</dbReference>
<dbReference type="Pfam" id="PF13426">
    <property type="entry name" value="PAS_9"/>
    <property type="match status" value="2"/>
</dbReference>
<dbReference type="PROSITE" id="PS50110">
    <property type="entry name" value="RESPONSE_REGULATORY"/>
    <property type="match status" value="1"/>
</dbReference>
<evidence type="ECO:0000259" key="14">
    <source>
        <dbReference type="PROSITE" id="PS50113"/>
    </source>
</evidence>
<dbReference type="InterPro" id="IPR000014">
    <property type="entry name" value="PAS"/>
</dbReference>
<dbReference type="EC" id="2.7.13.3" evidence="3"/>
<evidence type="ECO:0000256" key="2">
    <source>
        <dbReference type="ARBA" id="ARBA00004651"/>
    </source>
</evidence>
<organism evidence="15 16">
    <name type="scientific">Candidatus Wallbacteria bacterium HGW-Wallbacteria-1</name>
    <dbReference type="NCBI Taxonomy" id="2013854"/>
    <lineage>
        <taxon>Bacteria</taxon>
        <taxon>Candidatus Walliibacteriota</taxon>
    </lineage>
</organism>
<dbReference type="Gene3D" id="3.30.450.20">
    <property type="entry name" value="PAS domain"/>
    <property type="match status" value="3"/>
</dbReference>
<dbReference type="PROSITE" id="PS50113">
    <property type="entry name" value="PAC"/>
    <property type="match status" value="1"/>
</dbReference>
<dbReference type="GO" id="GO:0000155">
    <property type="term" value="F:phosphorelay sensor kinase activity"/>
    <property type="evidence" value="ECO:0007669"/>
    <property type="project" value="InterPro"/>
</dbReference>
<dbReference type="Gene3D" id="3.40.50.2300">
    <property type="match status" value="1"/>
</dbReference>
<feature type="domain" description="Response regulatory" evidence="12">
    <location>
        <begin position="787"/>
        <end position="903"/>
    </location>
</feature>
<dbReference type="InterPro" id="IPR004358">
    <property type="entry name" value="Sig_transdc_His_kin-like_C"/>
</dbReference>
<evidence type="ECO:0000256" key="7">
    <source>
        <dbReference type="ARBA" id="ARBA00022989"/>
    </source>
</evidence>
<dbReference type="Gene3D" id="3.30.565.10">
    <property type="entry name" value="Histidine kinase-like ATPase, C-terminal domain"/>
    <property type="match status" value="1"/>
</dbReference>
<evidence type="ECO:0000256" key="1">
    <source>
        <dbReference type="ARBA" id="ARBA00000085"/>
    </source>
</evidence>
<comment type="caution">
    <text evidence="15">The sequence shown here is derived from an EMBL/GenBank/DDBJ whole genome shotgun (WGS) entry which is preliminary data.</text>
</comment>
<dbReference type="InterPro" id="IPR003594">
    <property type="entry name" value="HATPase_dom"/>
</dbReference>
<evidence type="ECO:0000259" key="12">
    <source>
        <dbReference type="PROSITE" id="PS50110"/>
    </source>
</evidence>
<dbReference type="SMART" id="SM00387">
    <property type="entry name" value="HATPase_c"/>
    <property type="match status" value="1"/>
</dbReference>
<feature type="domain" description="Histidine kinase" evidence="11">
    <location>
        <begin position="544"/>
        <end position="768"/>
    </location>
</feature>
<evidence type="ECO:0000256" key="9">
    <source>
        <dbReference type="PROSITE-ProRule" id="PRU00169"/>
    </source>
</evidence>
<dbReference type="InterPro" id="IPR000700">
    <property type="entry name" value="PAS-assoc_C"/>
</dbReference>
<proteinExistence type="predicted"/>
<dbReference type="PANTHER" id="PTHR43065:SF42">
    <property type="entry name" value="TWO-COMPONENT SENSOR PPRA"/>
    <property type="match status" value="1"/>
</dbReference>
<dbReference type="Pfam" id="PF17200">
    <property type="entry name" value="sCache_2"/>
    <property type="match status" value="1"/>
</dbReference>
<dbReference type="SUPFAM" id="SSF47384">
    <property type="entry name" value="Homodimeric domain of signal transducing histidine kinase"/>
    <property type="match status" value="1"/>
</dbReference>
<feature type="domain" description="PAC" evidence="14">
    <location>
        <begin position="343"/>
        <end position="393"/>
    </location>
</feature>
<dbReference type="CDD" id="cd00130">
    <property type="entry name" value="PAS"/>
    <property type="match status" value="2"/>
</dbReference>
<dbReference type="InterPro" id="IPR036890">
    <property type="entry name" value="HATPase_C_sf"/>
</dbReference>
<dbReference type="SUPFAM" id="SSF52172">
    <property type="entry name" value="CheY-like"/>
    <property type="match status" value="1"/>
</dbReference>
<evidence type="ECO:0000256" key="10">
    <source>
        <dbReference type="SAM" id="Phobius"/>
    </source>
</evidence>
<evidence type="ECO:0000256" key="6">
    <source>
        <dbReference type="ARBA" id="ARBA00022692"/>
    </source>
</evidence>
<dbReference type="PROSITE" id="PS50112">
    <property type="entry name" value="PAS"/>
    <property type="match status" value="2"/>
</dbReference>
<keyword evidence="5 9" id="KW-0597">Phosphoprotein</keyword>
<evidence type="ECO:0000259" key="11">
    <source>
        <dbReference type="PROSITE" id="PS50109"/>
    </source>
</evidence>
<dbReference type="NCBIfam" id="TIGR00229">
    <property type="entry name" value="sensory_box"/>
    <property type="match status" value="2"/>
</dbReference>
<dbReference type="InterPro" id="IPR035965">
    <property type="entry name" value="PAS-like_dom_sf"/>
</dbReference>
<dbReference type="Gene3D" id="1.10.287.130">
    <property type="match status" value="1"/>
</dbReference>
<feature type="transmembrane region" description="Helical" evidence="10">
    <location>
        <begin position="35"/>
        <end position="59"/>
    </location>
</feature>
<comment type="subcellular location">
    <subcellularLocation>
        <location evidence="2">Cell membrane</location>
        <topology evidence="2">Multi-pass membrane protein</topology>
    </subcellularLocation>
</comment>
<dbReference type="InterPro" id="IPR005467">
    <property type="entry name" value="His_kinase_dom"/>
</dbReference>
<gene>
    <name evidence="15" type="ORF">CVV64_14690</name>
</gene>
<feature type="modified residue" description="4-aspartylphosphate" evidence="9">
    <location>
        <position position="838"/>
    </location>
</feature>
<dbReference type="GO" id="GO:0005886">
    <property type="term" value="C:plasma membrane"/>
    <property type="evidence" value="ECO:0007669"/>
    <property type="project" value="UniProtKB-SubCell"/>
</dbReference>
<dbReference type="Pfam" id="PF02518">
    <property type="entry name" value="HATPase_c"/>
    <property type="match status" value="1"/>
</dbReference>
<dbReference type="InterPro" id="IPR033480">
    <property type="entry name" value="sCache_2"/>
</dbReference>
<dbReference type="SMART" id="SM01049">
    <property type="entry name" value="Cache_2"/>
    <property type="match status" value="1"/>
</dbReference>
<dbReference type="InterPro" id="IPR011006">
    <property type="entry name" value="CheY-like_superfamily"/>
</dbReference>
<evidence type="ECO:0000313" key="15">
    <source>
        <dbReference type="EMBL" id="PKK89383.1"/>
    </source>
</evidence>
<dbReference type="PRINTS" id="PR00344">
    <property type="entry name" value="BCTRLSENSOR"/>
</dbReference>
<keyword evidence="6 10" id="KW-0812">Transmembrane</keyword>
<dbReference type="Pfam" id="PF00072">
    <property type="entry name" value="Response_reg"/>
    <property type="match status" value="1"/>
</dbReference>
<sequence length="909" mass="101478">MFTEKETKFQNCPTLNLSNNSGKSTVIDCFSIKPVLLKVTVIALTAAFLYGTLIIWGLIPPLRQSLIDQKNETSKRIVEVVLSYFQQIESSFHNDPVKLSSAKADILERLRKIRFGKEGKDYFWIQGPPDDRIIMHPYRSDFENVNPEKVIGPDGHLLRILLTQIGEKASLENGDFIEYKWHHRDELALVATKISYVRKFVPWGWTIGTGIYLDDLENEVVIWKKRLLFAGLFTSFVAFIMALLISFRAEKAIHRELILKQNLLDQQQKYKILFEAANDAIILMDSDRILSCNNKAAEIFGRLKDDIRGRLIDDFFPEFQPDHTPSRESARKLIAQAYSGESLFFEWIHTRADGTEFPAEVSLQSLPTNDGTLLMAIIRDITTRKKAEMEIQRREELFRMVFENSPFGICFNDLESGQYLKVNPAFTKITGYEPSEVIGKVYSEILGSADIPESVLKAEVVKAREKSESVIRVLKEKGVVNLEEGTFFKKDGNMHYTLFTSVIVPFDGRDAILSLTVDVTERKILSEQLKQAGKMDVLGQLAGGIAHDFNNMLAAILGNGELLALDLPDVPELRASMNIILEGARRAADLTQKLLAFSRKGKVVSTSINIHDSINSTVALLERSIDRKITLVKNFKASEGMVSGDPTLLQNAFLNLAINARDAMPDGGTITFSTDNISGFSSIIKQKNLKSAASSYLVITISDTGTGIPEKLLSRIFEPFFTTKAEGAGTGLGLAAVYGTVMEHMGEITVDSEPGKGTTFTIYLPNAGEKAENSVESIDEPLRGSGRILVVDDESIIRSTTHSMLSMLGYEVILAEDGEMALEIVERANAPFDAILIDMVMPKLSGREVLEGIRKFAPDARIIMTSGFDREDHMIELRRLGADAFLQKPYRLSKLSRILVSSPENENES</sequence>
<evidence type="ECO:0000313" key="16">
    <source>
        <dbReference type="Proteomes" id="UP000233256"/>
    </source>
</evidence>
<protein>
    <recommendedName>
        <fullName evidence="3">histidine kinase</fullName>
        <ecNumber evidence="3">2.7.13.3</ecNumber>
    </recommendedName>
</protein>
<evidence type="ECO:0000256" key="4">
    <source>
        <dbReference type="ARBA" id="ARBA00022475"/>
    </source>
</evidence>
<keyword evidence="7 10" id="KW-1133">Transmembrane helix</keyword>
<dbReference type="CDD" id="cd00082">
    <property type="entry name" value="HisKA"/>
    <property type="match status" value="1"/>
</dbReference>
<feature type="domain" description="PAS" evidence="13">
    <location>
        <begin position="266"/>
        <end position="341"/>
    </location>
</feature>
<dbReference type="SMART" id="SM00091">
    <property type="entry name" value="PAS"/>
    <property type="match status" value="2"/>
</dbReference>
<dbReference type="InterPro" id="IPR003661">
    <property type="entry name" value="HisK_dim/P_dom"/>
</dbReference>
<comment type="catalytic activity">
    <reaction evidence="1">
        <text>ATP + protein L-histidine = ADP + protein N-phospho-L-histidine.</text>
        <dbReference type="EC" id="2.7.13.3"/>
    </reaction>
</comment>
<evidence type="ECO:0000256" key="3">
    <source>
        <dbReference type="ARBA" id="ARBA00012438"/>
    </source>
</evidence>
<name>A0A2N1PM15_9BACT</name>
<evidence type="ECO:0000256" key="5">
    <source>
        <dbReference type="ARBA" id="ARBA00022553"/>
    </source>
</evidence>
<keyword evidence="4" id="KW-1003">Cell membrane</keyword>
<evidence type="ECO:0000259" key="13">
    <source>
        <dbReference type="PROSITE" id="PS50112"/>
    </source>
</evidence>
<dbReference type="SUPFAM" id="SSF55874">
    <property type="entry name" value="ATPase domain of HSP90 chaperone/DNA topoisomerase II/histidine kinase"/>
    <property type="match status" value="1"/>
</dbReference>
<dbReference type="Proteomes" id="UP000233256">
    <property type="component" value="Unassembled WGS sequence"/>
</dbReference>
<keyword evidence="8 10" id="KW-0472">Membrane</keyword>
<feature type="transmembrane region" description="Helical" evidence="10">
    <location>
        <begin position="227"/>
        <end position="247"/>
    </location>
</feature>
<dbReference type="Pfam" id="PF00512">
    <property type="entry name" value="HisKA"/>
    <property type="match status" value="1"/>
</dbReference>
<dbReference type="AlphaFoldDB" id="A0A2N1PM15"/>